<dbReference type="PANTHER" id="PTHR11010:SF38">
    <property type="entry name" value="LYSOSOMAL PRO-X CARBOXYPEPTIDASE"/>
    <property type="match status" value="1"/>
</dbReference>
<dbReference type="PANTHER" id="PTHR11010">
    <property type="entry name" value="PROTEASE S28 PRO-X CARBOXYPEPTIDASE-RELATED"/>
    <property type="match status" value="1"/>
</dbReference>
<keyword evidence="2" id="KW-0645">Protease</keyword>
<dbReference type="InterPro" id="IPR042269">
    <property type="entry name" value="Ser_carbopepase_S28_SKS"/>
</dbReference>
<dbReference type="GO" id="GO:0008239">
    <property type="term" value="F:dipeptidyl-peptidase activity"/>
    <property type="evidence" value="ECO:0007669"/>
    <property type="project" value="TreeGrafter"/>
</dbReference>
<evidence type="ECO:0000256" key="1">
    <source>
        <dbReference type="ARBA" id="ARBA00011079"/>
    </source>
</evidence>
<dbReference type="Gene3D" id="1.20.120.980">
    <property type="entry name" value="Serine carboxypeptidase S28, SKS domain"/>
    <property type="match status" value="1"/>
</dbReference>
<organism evidence="6 7">
    <name type="scientific">Syphacia muris</name>
    <dbReference type="NCBI Taxonomy" id="451379"/>
    <lineage>
        <taxon>Eukaryota</taxon>
        <taxon>Metazoa</taxon>
        <taxon>Ecdysozoa</taxon>
        <taxon>Nematoda</taxon>
        <taxon>Chromadorea</taxon>
        <taxon>Rhabditida</taxon>
        <taxon>Spirurina</taxon>
        <taxon>Oxyuridomorpha</taxon>
        <taxon>Oxyuroidea</taxon>
        <taxon>Oxyuridae</taxon>
        <taxon>Syphacia</taxon>
    </lineage>
</organism>
<evidence type="ECO:0000313" key="7">
    <source>
        <dbReference type="WBParaSite" id="SMUV_0000968901-mRNA-1"/>
    </source>
</evidence>
<keyword evidence="6" id="KW-1185">Reference proteome</keyword>
<dbReference type="WBParaSite" id="SMUV_0000968901-mRNA-1">
    <property type="protein sequence ID" value="SMUV_0000968901-mRNA-1"/>
    <property type="gene ID" value="SMUV_0000968901"/>
</dbReference>
<evidence type="ECO:0000256" key="3">
    <source>
        <dbReference type="ARBA" id="ARBA00022729"/>
    </source>
</evidence>
<keyword evidence="4" id="KW-0378">Hydrolase</keyword>
<dbReference type="InterPro" id="IPR008758">
    <property type="entry name" value="Peptidase_S28"/>
</dbReference>
<evidence type="ECO:0000256" key="2">
    <source>
        <dbReference type="ARBA" id="ARBA00022670"/>
    </source>
</evidence>
<dbReference type="Gene3D" id="3.40.50.1820">
    <property type="entry name" value="alpha/beta hydrolase"/>
    <property type="match status" value="2"/>
</dbReference>
<dbReference type="GO" id="GO:0070008">
    <property type="term" value="F:serine-type exopeptidase activity"/>
    <property type="evidence" value="ECO:0007669"/>
    <property type="project" value="InterPro"/>
</dbReference>
<evidence type="ECO:0000256" key="4">
    <source>
        <dbReference type="ARBA" id="ARBA00022801"/>
    </source>
</evidence>
<dbReference type="GO" id="GO:0006508">
    <property type="term" value="P:proteolysis"/>
    <property type="evidence" value="ECO:0007669"/>
    <property type="project" value="UniProtKB-KW"/>
</dbReference>
<dbReference type="Proteomes" id="UP000046393">
    <property type="component" value="Unplaced"/>
</dbReference>
<keyword evidence="5" id="KW-0325">Glycoprotein</keyword>
<evidence type="ECO:0000313" key="6">
    <source>
        <dbReference type="Proteomes" id="UP000046393"/>
    </source>
</evidence>
<reference evidence="7" key="1">
    <citation type="submission" date="2017-02" db="UniProtKB">
        <authorList>
            <consortium name="WormBaseParasite"/>
        </authorList>
    </citation>
    <scope>IDENTIFICATION</scope>
</reference>
<proteinExistence type="inferred from homology"/>
<sequence>MLREVQYCFTLEMKEILKGFMWDLAPQLSAAVIFAEHRFYGKTQPFGNESYTTVKHLGFLSSEQALADFAQLIQFLKENKLQKAKNSPVVAFGGSYGGMLAAWLRLKYPHIVVGSIAASAPVFWFPNTSVPENIYDHIVTRSFVSFGCVASHINKAWLALENLTETGNFGRKYLNSLFHLEQKSELEKPSDVGYSAGLTRPNWVLTNYGQWYPSASNIIFSNGYLDPWSGGGWSLVPKTTGTLVSIIIEDGAHHYDLRGSDPKDTEAVKDARRLETIYIKKWIKNAYNGSRKFIKKNHEYWKHA</sequence>
<dbReference type="InterPro" id="IPR029058">
    <property type="entry name" value="AB_hydrolase_fold"/>
</dbReference>
<comment type="similarity">
    <text evidence="1">Belongs to the peptidase S28 family.</text>
</comment>
<dbReference type="Pfam" id="PF05577">
    <property type="entry name" value="Peptidase_S28"/>
    <property type="match status" value="2"/>
</dbReference>
<dbReference type="AlphaFoldDB" id="A0A0N5AXL0"/>
<evidence type="ECO:0000256" key="5">
    <source>
        <dbReference type="ARBA" id="ARBA00023180"/>
    </source>
</evidence>
<dbReference type="SUPFAM" id="SSF53474">
    <property type="entry name" value="alpha/beta-Hydrolases"/>
    <property type="match status" value="1"/>
</dbReference>
<dbReference type="STRING" id="451379.A0A0N5AXL0"/>
<name>A0A0N5AXL0_9BILA</name>
<accession>A0A0N5AXL0</accession>
<keyword evidence="3" id="KW-0732">Signal</keyword>
<protein>
    <submittedName>
        <fullName evidence="7">Lysosomal Pro-X carboxypeptidase</fullName>
    </submittedName>
</protein>